<evidence type="ECO:0000313" key="3">
    <source>
        <dbReference type="EMBL" id="GAP35886.1"/>
    </source>
</evidence>
<dbReference type="PROSITE" id="PS51257">
    <property type="entry name" value="PROKAR_LIPOPROTEIN"/>
    <property type="match status" value="1"/>
</dbReference>
<dbReference type="PANTHER" id="PTHR47495">
    <property type="entry name" value="ALDEHYDE DEHYDROGENASE"/>
    <property type="match status" value="1"/>
</dbReference>
<name>A0A0K8NZS7_PISS1</name>
<proteinExistence type="predicted"/>
<dbReference type="PROSITE" id="PS51318">
    <property type="entry name" value="TAT"/>
    <property type="match status" value="1"/>
</dbReference>
<dbReference type="InterPro" id="IPR006311">
    <property type="entry name" value="TAT_signal"/>
</dbReference>
<dbReference type="InterPro" id="IPR012368">
    <property type="entry name" value="OxRdtase_Mopterin-bd_su_IorB"/>
</dbReference>
<dbReference type="InterPro" id="IPR052516">
    <property type="entry name" value="N-heterocyclic_Hydroxylase"/>
</dbReference>
<protein>
    <submittedName>
        <fullName evidence="3">Isoquinoline 1-oxidoreductase, beta subunit</fullName>
        <ecNumber evidence="3">1.3.99.16</ecNumber>
    </submittedName>
</protein>
<dbReference type="Proteomes" id="UP000037660">
    <property type="component" value="Unassembled WGS sequence"/>
</dbReference>
<dbReference type="PANTHER" id="PTHR47495:SF1">
    <property type="entry name" value="BLL3820 PROTEIN"/>
    <property type="match status" value="1"/>
</dbReference>
<evidence type="ECO:0000256" key="1">
    <source>
        <dbReference type="SAM" id="Phobius"/>
    </source>
</evidence>
<dbReference type="RefSeq" id="WP_054019921.1">
    <property type="nucleotide sequence ID" value="NZ_BBYR01000030.1"/>
</dbReference>
<keyword evidence="1" id="KW-0472">Membrane</keyword>
<gene>
    <name evidence="3" type="ORF">ISF6_1726</name>
</gene>
<keyword evidence="1" id="KW-0812">Transmembrane</keyword>
<feature type="transmembrane region" description="Helical" evidence="1">
    <location>
        <begin position="12"/>
        <end position="34"/>
    </location>
</feature>
<dbReference type="InterPro" id="IPR008274">
    <property type="entry name" value="AldOxase/xan_DH_MoCoBD1"/>
</dbReference>
<dbReference type="STRING" id="1547922.ISF6_1726"/>
<keyword evidence="1" id="KW-1133">Transmembrane helix</keyword>
<reference evidence="4" key="1">
    <citation type="submission" date="2015-07" db="EMBL/GenBank/DDBJ databases">
        <title>Discovery of a poly(ethylene terephthalate assimilation.</title>
        <authorList>
            <person name="Yoshida S."/>
            <person name="Hiraga K."/>
            <person name="Takehana T."/>
            <person name="Taniguchi I."/>
            <person name="Yamaji H."/>
            <person name="Maeda Y."/>
            <person name="Toyohara K."/>
            <person name="Miyamoto K."/>
            <person name="Kimura Y."/>
            <person name="Oda K."/>
        </authorList>
    </citation>
    <scope>NUCLEOTIDE SEQUENCE [LARGE SCALE GENOMIC DNA]</scope>
    <source>
        <strain evidence="4">NBRC 110686 / TISTR 2288 / 201-F6</strain>
    </source>
</reference>
<dbReference type="InterPro" id="IPR037165">
    <property type="entry name" value="AldOxase/xan_DH_Mopterin-bd_sf"/>
</dbReference>
<dbReference type="Gene3D" id="3.90.1170.50">
    <property type="entry name" value="Aldehyde oxidase/xanthine dehydrogenase, a/b hammerhead"/>
    <property type="match status" value="1"/>
</dbReference>
<dbReference type="EC" id="1.3.99.16" evidence="3"/>
<sequence>MNIASLRSSRRGLLRAAGAGVAVGFLAGCTLPVIPKRPSADAAAARGWIRFADGRYTLFVPRVEMGQAILTALKQVACEELGIGWDQLDAVLPDTRQIARVRATVGSESVKDFALPLAQACATLRDALAAGVRTGELAAAERPVDALRSFSARAERRHVGRPVRLEQGLAIVRGQPLFAADVRRPGQVFGRVLRAPASPELRSRATAFDAAAARAVPGFVALVEDELLVHGASQGLGIVARTPGALDRIEAALAVQWQVEGSFGQPDIDAAVDIDRRMASGRLARQVHADRIEGTGPWDVDLRIDVPLAAHAAIEPRAAVAAFAADGRLELWVGTQDVFYQRDVVARRLALDEAKVVVHGQRVGGGFGGRTLCTVELEAAVLARAVRLPVKVQWTRAQEFRLGFHRPPSSHRIRARLKDGRIEQWWHGFASSHILFTNAALPPWLQRLTDLVGDDGVARGARLPYRAAARRTAFDLVRLPVFTGPWRGLGAGPNVFAIESAIDECARAAGVDAVAFRRANAEDPRLVRVLDRAAEAAGWAAADRRPGQRGRGVACGIYKAMSYAAVVAEVEVEPATGRIRVDRLVCAHDCGQVVNPDQVRAQCEGNLVWGLGMALVEQLPVAASQVSAAHFGDYPIPRIGEVPPIEVLLVDEGEPPTGAGETAIVAAAAAIANAVRAATGVRPQRLPIVLHGREMMPR</sequence>
<keyword evidence="3" id="KW-0560">Oxidoreductase</keyword>
<dbReference type="EMBL" id="BBYR01000030">
    <property type="protein sequence ID" value="GAP35886.1"/>
    <property type="molecule type" value="Genomic_DNA"/>
</dbReference>
<dbReference type="InterPro" id="IPR000674">
    <property type="entry name" value="Ald_Oxase/Xan_DH_a/b"/>
</dbReference>
<dbReference type="SUPFAM" id="SSF56003">
    <property type="entry name" value="Molybdenum cofactor-binding domain"/>
    <property type="match status" value="2"/>
</dbReference>
<comment type="caution">
    <text evidence="3">The sequence shown here is derived from an EMBL/GenBank/DDBJ whole genome shotgun (WGS) entry which is preliminary data.</text>
</comment>
<feature type="domain" description="Aldehyde oxidase/xanthine dehydrogenase a/b hammerhead" evidence="2">
    <location>
        <begin position="173"/>
        <end position="261"/>
    </location>
</feature>
<dbReference type="AlphaFoldDB" id="A0A0K8NZS7"/>
<evidence type="ECO:0000259" key="2">
    <source>
        <dbReference type="SMART" id="SM01008"/>
    </source>
</evidence>
<organism evidence="3 4">
    <name type="scientific">Piscinibacter sakaiensis</name>
    <name type="common">Ideonella sakaiensis</name>
    <dbReference type="NCBI Taxonomy" id="1547922"/>
    <lineage>
        <taxon>Bacteria</taxon>
        <taxon>Pseudomonadati</taxon>
        <taxon>Pseudomonadota</taxon>
        <taxon>Betaproteobacteria</taxon>
        <taxon>Burkholderiales</taxon>
        <taxon>Sphaerotilaceae</taxon>
        <taxon>Piscinibacter</taxon>
    </lineage>
</organism>
<keyword evidence="4" id="KW-1185">Reference proteome</keyword>
<dbReference type="Gene3D" id="3.30.365.10">
    <property type="entry name" value="Aldehyde oxidase/xanthine dehydrogenase, molybdopterin binding domain"/>
    <property type="match status" value="4"/>
</dbReference>
<evidence type="ECO:0000313" key="4">
    <source>
        <dbReference type="Proteomes" id="UP000037660"/>
    </source>
</evidence>
<dbReference type="SMART" id="SM01008">
    <property type="entry name" value="Ald_Xan_dh_C"/>
    <property type="match status" value="1"/>
</dbReference>
<dbReference type="GO" id="GO:0047121">
    <property type="term" value="F:isoquinoline 1-oxidoreductase activity"/>
    <property type="evidence" value="ECO:0007669"/>
    <property type="project" value="UniProtKB-EC"/>
</dbReference>
<accession>A0A0K8NZS7</accession>
<dbReference type="Pfam" id="PF20256">
    <property type="entry name" value="MoCoBD_2"/>
    <property type="match status" value="2"/>
</dbReference>
<dbReference type="Pfam" id="PF02738">
    <property type="entry name" value="MoCoBD_1"/>
    <property type="match status" value="1"/>
</dbReference>
<dbReference type="PIRSF" id="PIRSF036389">
    <property type="entry name" value="IOR_B"/>
    <property type="match status" value="1"/>
</dbReference>
<reference evidence="3 4" key="2">
    <citation type="journal article" date="2016" name="Science">
        <title>A bacterium that degrades and assimilates poly(ethylene terephthalate).</title>
        <authorList>
            <person name="Yoshida S."/>
            <person name="Hiraga K."/>
            <person name="Takehana T."/>
            <person name="Taniguchi I."/>
            <person name="Yamaji H."/>
            <person name="Maeda Y."/>
            <person name="Toyohara K."/>
            <person name="Miyamoto K."/>
            <person name="Kimura Y."/>
            <person name="Oda K."/>
        </authorList>
    </citation>
    <scope>NUCLEOTIDE SEQUENCE [LARGE SCALE GENOMIC DNA]</scope>
    <source>
        <strain evidence="4">NBRC 110686 / TISTR 2288 / 201-F6</strain>
    </source>
</reference>
<dbReference type="OrthoDB" id="6073217at2"/>
<dbReference type="InterPro" id="IPR046867">
    <property type="entry name" value="AldOxase/xan_DH_MoCoBD2"/>
</dbReference>